<feature type="signal peptide" evidence="1">
    <location>
        <begin position="1"/>
        <end position="23"/>
    </location>
</feature>
<dbReference type="RefSeq" id="WP_003007785.1">
    <property type="nucleotide sequence ID" value="NZ_CP068082.1"/>
</dbReference>
<dbReference type="EMBL" id="UGYW01000002">
    <property type="protein sequence ID" value="SUJ24519.1"/>
    <property type="molecule type" value="Genomic_DNA"/>
</dbReference>
<dbReference type="Proteomes" id="UP000254893">
    <property type="component" value="Unassembled WGS sequence"/>
</dbReference>
<proteinExistence type="predicted"/>
<dbReference type="AlphaFoldDB" id="A0A380CN13"/>
<feature type="chain" id="PRO_5016830448" evidence="1">
    <location>
        <begin position="24"/>
        <end position="149"/>
    </location>
</feature>
<dbReference type="InterPro" id="IPR021417">
    <property type="entry name" value="DUF3060"/>
</dbReference>
<reference evidence="2 3" key="1">
    <citation type="submission" date="2018-06" db="EMBL/GenBank/DDBJ databases">
        <authorList>
            <consortium name="Pathogen Informatics"/>
            <person name="Doyle S."/>
        </authorList>
    </citation>
    <scope>NUCLEOTIDE SEQUENCE [LARGE SCALE GENOMIC DNA]</scope>
    <source>
        <strain evidence="2 3">NCTC11388</strain>
    </source>
</reference>
<dbReference type="Pfam" id="PF11259">
    <property type="entry name" value="DUF3060"/>
    <property type="match status" value="1"/>
</dbReference>
<accession>A0A380CN13</accession>
<name>A0A380CN13_SPHSI</name>
<gene>
    <name evidence="2" type="ORF">NCTC11388_03578</name>
</gene>
<sequence length="149" mass="15998">MKKITAVLCSMTMLLGAGVYVKANDNTDGLRHSMVQKQGKEIKVSGKGNTRTIKCTGTETVSVEGMDNKVTIVGKCAKLEVEGKSNTVKAEKVGKISVEGAENMVNADQVETISIEGMKNHVHYKKSSNKSGDADVTTEGIDNMVMKMK</sequence>
<keyword evidence="1" id="KW-0732">Signal</keyword>
<evidence type="ECO:0000313" key="2">
    <source>
        <dbReference type="EMBL" id="SUJ24519.1"/>
    </source>
</evidence>
<organism evidence="2 3">
    <name type="scientific">Sphingobacterium spiritivorum</name>
    <name type="common">Flavobacterium spiritivorum</name>
    <dbReference type="NCBI Taxonomy" id="258"/>
    <lineage>
        <taxon>Bacteria</taxon>
        <taxon>Pseudomonadati</taxon>
        <taxon>Bacteroidota</taxon>
        <taxon>Sphingobacteriia</taxon>
        <taxon>Sphingobacteriales</taxon>
        <taxon>Sphingobacteriaceae</taxon>
        <taxon>Sphingobacterium</taxon>
    </lineage>
</organism>
<evidence type="ECO:0000256" key="1">
    <source>
        <dbReference type="SAM" id="SignalP"/>
    </source>
</evidence>
<evidence type="ECO:0000313" key="3">
    <source>
        <dbReference type="Proteomes" id="UP000254893"/>
    </source>
</evidence>
<protein>
    <submittedName>
        <fullName evidence="2">Protein of uncharacterized function (DUF3060)</fullName>
    </submittedName>
</protein>